<keyword evidence="1" id="KW-0378">Hydrolase</keyword>
<dbReference type="OrthoDB" id="2094269at2759"/>
<dbReference type="PANTHER" id="PTHR48070:SF6">
    <property type="entry name" value="ESTERASE OVCA2"/>
    <property type="match status" value="1"/>
</dbReference>
<evidence type="ECO:0000256" key="1">
    <source>
        <dbReference type="ARBA" id="ARBA00022801"/>
    </source>
</evidence>
<dbReference type="InterPro" id="IPR005645">
    <property type="entry name" value="FSH-like_dom"/>
</dbReference>
<dbReference type="Pfam" id="PF03959">
    <property type="entry name" value="FSH1"/>
    <property type="match status" value="1"/>
</dbReference>
<reference evidence="3 4" key="1">
    <citation type="submission" date="2016-04" db="EMBL/GenBank/DDBJ databases">
        <title>A degradative enzymes factory behind the ericoid mycorrhizal symbiosis.</title>
        <authorList>
            <consortium name="DOE Joint Genome Institute"/>
            <person name="Martino E."/>
            <person name="Morin E."/>
            <person name="Grelet G."/>
            <person name="Kuo A."/>
            <person name="Kohler A."/>
            <person name="Daghino S."/>
            <person name="Barry K."/>
            <person name="Choi C."/>
            <person name="Cichocki N."/>
            <person name="Clum A."/>
            <person name="Copeland A."/>
            <person name="Hainaut M."/>
            <person name="Haridas S."/>
            <person name="Labutti K."/>
            <person name="Lindquist E."/>
            <person name="Lipzen A."/>
            <person name="Khouja H.-R."/>
            <person name="Murat C."/>
            <person name="Ohm R."/>
            <person name="Olson A."/>
            <person name="Spatafora J."/>
            <person name="Veneault-Fourrey C."/>
            <person name="Henrissat B."/>
            <person name="Grigoriev I."/>
            <person name="Martin F."/>
            <person name="Perotto S."/>
        </authorList>
    </citation>
    <scope>NUCLEOTIDE SEQUENCE [LARGE SCALE GENOMIC DNA]</scope>
    <source>
        <strain evidence="3 4">E</strain>
    </source>
</reference>
<dbReference type="AlphaFoldDB" id="A0A2J6SFT6"/>
<dbReference type="InterPro" id="IPR029058">
    <property type="entry name" value="AB_hydrolase_fold"/>
</dbReference>
<evidence type="ECO:0000313" key="4">
    <source>
        <dbReference type="Proteomes" id="UP000235371"/>
    </source>
</evidence>
<dbReference type="RefSeq" id="XP_024726535.1">
    <property type="nucleotide sequence ID" value="XM_024876415.1"/>
</dbReference>
<proteinExistence type="predicted"/>
<dbReference type="InterPro" id="IPR050593">
    <property type="entry name" value="LovG"/>
</dbReference>
<accession>A0A2J6SFT6</accession>
<gene>
    <name evidence="3" type="ORF">K444DRAFT_549008</name>
</gene>
<dbReference type="PANTHER" id="PTHR48070">
    <property type="entry name" value="ESTERASE OVCA2"/>
    <property type="match status" value="1"/>
</dbReference>
<dbReference type="FunCoup" id="A0A2J6SFT6">
    <property type="interactions" value="404"/>
</dbReference>
<dbReference type="GO" id="GO:0005634">
    <property type="term" value="C:nucleus"/>
    <property type="evidence" value="ECO:0007669"/>
    <property type="project" value="TreeGrafter"/>
</dbReference>
<dbReference type="GO" id="GO:0016787">
    <property type="term" value="F:hydrolase activity"/>
    <property type="evidence" value="ECO:0007669"/>
    <property type="project" value="UniProtKB-KW"/>
</dbReference>
<feature type="domain" description="Serine hydrolase" evidence="2">
    <location>
        <begin position="21"/>
        <end position="263"/>
    </location>
</feature>
<keyword evidence="4" id="KW-1185">Reference proteome</keyword>
<dbReference type="EMBL" id="KZ613920">
    <property type="protein sequence ID" value="PMD49631.1"/>
    <property type="molecule type" value="Genomic_DNA"/>
</dbReference>
<name>A0A2J6SFT6_9HELO</name>
<dbReference type="STRING" id="1095630.A0A2J6SFT6"/>
<dbReference type="SUPFAM" id="SSF53474">
    <property type="entry name" value="alpha/beta-Hydrolases"/>
    <property type="match status" value="1"/>
</dbReference>
<evidence type="ECO:0000259" key="2">
    <source>
        <dbReference type="Pfam" id="PF03959"/>
    </source>
</evidence>
<dbReference type="Gene3D" id="3.40.50.1820">
    <property type="entry name" value="alpha/beta hydrolase"/>
    <property type="match status" value="1"/>
</dbReference>
<dbReference type="Proteomes" id="UP000235371">
    <property type="component" value="Unassembled WGS sequence"/>
</dbReference>
<dbReference type="InParanoid" id="A0A2J6SFT6"/>
<dbReference type="GeneID" id="36584494"/>
<evidence type="ECO:0000313" key="3">
    <source>
        <dbReference type="EMBL" id="PMD49631.1"/>
    </source>
</evidence>
<dbReference type="GO" id="GO:0019748">
    <property type="term" value="P:secondary metabolic process"/>
    <property type="evidence" value="ECO:0007669"/>
    <property type="project" value="TreeGrafter"/>
</dbReference>
<protein>
    <recommendedName>
        <fullName evidence="2">Serine hydrolase domain-containing protein</fullName>
    </recommendedName>
</protein>
<sequence length="292" mass="31644">MSASTSGVATPAEDGVGSGLRKLKILMLHGYTQSGPLFHAKTRALEKILHKAFPPKPISPIFSSYPGGIHLLYPTAPLRLVPADIPGYNVEGAEDGGMKEETDAWGWWRRETGSAVYSGLEDGLRTIRTTIEDAGGVDGVVGFSQGGCAAAFVASLLEPGRQDTFEQYKAKDSSAFGYPEGWEELQKINGELKFGVSYSGFYAPDEIYKGFFEPKIRTKFLSVIGSLDSVVEEHRSKGLVERTEGARVVFHPGGHFVPVGKDMASVVVGFVRECCVVKDEKEASVEDMDLPF</sequence>
<dbReference type="GO" id="GO:0005737">
    <property type="term" value="C:cytoplasm"/>
    <property type="evidence" value="ECO:0007669"/>
    <property type="project" value="TreeGrafter"/>
</dbReference>
<organism evidence="3 4">
    <name type="scientific">Hyaloscypha bicolor E</name>
    <dbReference type="NCBI Taxonomy" id="1095630"/>
    <lineage>
        <taxon>Eukaryota</taxon>
        <taxon>Fungi</taxon>
        <taxon>Dikarya</taxon>
        <taxon>Ascomycota</taxon>
        <taxon>Pezizomycotina</taxon>
        <taxon>Leotiomycetes</taxon>
        <taxon>Helotiales</taxon>
        <taxon>Hyaloscyphaceae</taxon>
        <taxon>Hyaloscypha</taxon>
        <taxon>Hyaloscypha bicolor</taxon>
    </lineage>
</organism>